<keyword evidence="2" id="KW-0234">DNA repair</keyword>
<gene>
    <name evidence="3" type="ORF">GH815_12885</name>
</gene>
<dbReference type="GO" id="GO:0032993">
    <property type="term" value="C:protein-DNA complex"/>
    <property type="evidence" value="ECO:0007669"/>
    <property type="project" value="TreeGrafter"/>
</dbReference>
<sequence length="121" mass="13414">MECGISRRKAFAIINFGTAFDSDPARFSDWPTLAHESLVREVSGFWGLSRWSADILGLSYFGNPDVFPASDGTLVRAIKAACANTEVGAEEWDIDGASPYRSLLARYLWKSIDTGFWQQSV</sequence>
<dbReference type="InterPro" id="IPR011257">
    <property type="entry name" value="DNA_glycosylase"/>
</dbReference>
<dbReference type="OrthoDB" id="9785929at2"/>
<dbReference type="PANTHER" id="PTHR43003">
    <property type="entry name" value="DNA-3-METHYLADENINE GLYCOSYLASE"/>
    <property type="match status" value="1"/>
</dbReference>
<reference evidence="3 4" key="1">
    <citation type="submission" date="2019-11" db="EMBL/GenBank/DDBJ databases">
        <title>Draft Whole-Genome sequence of the marine photosynthetic bacterium Rhodovulum strictum DSM 11289.</title>
        <authorList>
            <person name="Kyndt J.A."/>
            <person name="Meyer T.E."/>
        </authorList>
    </citation>
    <scope>NUCLEOTIDE SEQUENCE [LARGE SCALE GENOMIC DNA]</scope>
    <source>
        <strain evidence="3 4">DSM 11289</strain>
    </source>
</reference>
<evidence type="ECO:0000256" key="1">
    <source>
        <dbReference type="ARBA" id="ARBA00022763"/>
    </source>
</evidence>
<dbReference type="GO" id="GO:0005737">
    <property type="term" value="C:cytoplasm"/>
    <property type="evidence" value="ECO:0007669"/>
    <property type="project" value="TreeGrafter"/>
</dbReference>
<dbReference type="Gene3D" id="1.10.1670.40">
    <property type="match status" value="1"/>
</dbReference>
<protein>
    <submittedName>
        <fullName evidence="3">Uncharacterized protein</fullName>
    </submittedName>
</protein>
<dbReference type="PANTHER" id="PTHR43003:SF5">
    <property type="entry name" value="DNA-3-METHYLADENINE GLYCOSYLASE"/>
    <property type="match status" value="1"/>
</dbReference>
<evidence type="ECO:0000313" key="3">
    <source>
        <dbReference type="EMBL" id="MRH21890.1"/>
    </source>
</evidence>
<evidence type="ECO:0000313" key="4">
    <source>
        <dbReference type="Proteomes" id="UP000466730"/>
    </source>
</evidence>
<accession>A0A844B8E1</accession>
<name>A0A844B8E1_9RHOB</name>
<dbReference type="GO" id="GO:0006285">
    <property type="term" value="P:base-excision repair, AP site formation"/>
    <property type="evidence" value="ECO:0007669"/>
    <property type="project" value="TreeGrafter"/>
</dbReference>
<organism evidence="3 4">
    <name type="scientific">Rhodovulum strictum</name>
    <dbReference type="NCBI Taxonomy" id="58314"/>
    <lineage>
        <taxon>Bacteria</taxon>
        <taxon>Pseudomonadati</taxon>
        <taxon>Pseudomonadota</taxon>
        <taxon>Alphaproteobacteria</taxon>
        <taxon>Rhodobacterales</taxon>
        <taxon>Paracoccaceae</taxon>
        <taxon>Rhodovulum</taxon>
    </lineage>
</organism>
<evidence type="ECO:0000256" key="2">
    <source>
        <dbReference type="ARBA" id="ARBA00023204"/>
    </source>
</evidence>
<dbReference type="EMBL" id="WJPO01000021">
    <property type="protein sequence ID" value="MRH21890.1"/>
    <property type="molecule type" value="Genomic_DNA"/>
</dbReference>
<comment type="caution">
    <text evidence="3">The sequence shown here is derived from an EMBL/GenBank/DDBJ whole genome shotgun (WGS) entry which is preliminary data.</text>
</comment>
<dbReference type="InterPro" id="IPR051912">
    <property type="entry name" value="Alkylbase_DNA_Glycosylase/TA"/>
</dbReference>
<dbReference type="SUPFAM" id="SSF48150">
    <property type="entry name" value="DNA-glycosylase"/>
    <property type="match status" value="1"/>
</dbReference>
<dbReference type="Proteomes" id="UP000466730">
    <property type="component" value="Unassembled WGS sequence"/>
</dbReference>
<dbReference type="GO" id="GO:0006307">
    <property type="term" value="P:DNA alkylation repair"/>
    <property type="evidence" value="ECO:0007669"/>
    <property type="project" value="TreeGrafter"/>
</dbReference>
<keyword evidence="1" id="KW-0227">DNA damage</keyword>
<proteinExistence type="predicted"/>
<dbReference type="GO" id="GO:0043916">
    <property type="term" value="F:DNA-7-methylguanine glycosylase activity"/>
    <property type="evidence" value="ECO:0007669"/>
    <property type="project" value="TreeGrafter"/>
</dbReference>
<keyword evidence="4" id="KW-1185">Reference proteome</keyword>
<dbReference type="AlphaFoldDB" id="A0A844B8E1"/>
<dbReference type="GO" id="GO:0008725">
    <property type="term" value="F:DNA-3-methyladenine glycosylase activity"/>
    <property type="evidence" value="ECO:0007669"/>
    <property type="project" value="TreeGrafter"/>
</dbReference>
<dbReference type="GO" id="GO:0032131">
    <property type="term" value="F:alkylated DNA binding"/>
    <property type="evidence" value="ECO:0007669"/>
    <property type="project" value="TreeGrafter"/>
</dbReference>